<name>A0ABP8CGC0_9FLAO</name>
<dbReference type="PROSITE" id="PS51257">
    <property type="entry name" value="PROKAR_LIPOPROTEIN"/>
    <property type="match status" value="1"/>
</dbReference>
<dbReference type="Pfam" id="PF20113">
    <property type="entry name" value="DUF6503"/>
    <property type="match status" value="1"/>
</dbReference>
<dbReference type="RefSeq" id="WP_344789251.1">
    <property type="nucleotide sequence ID" value="NZ_BAABCA010000007.1"/>
</dbReference>
<dbReference type="EMBL" id="BAABCA010000007">
    <property type="protein sequence ID" value="GAA4238859.1"/>
    <property type="molecule type" value="Genomic_DNA"/>
</dbReference>
<keyword evidence="2" id="KW-1185">Reference proteome</keyword>
<comment type="caution">
    <text evidence="1">The sequence shown here is derived from an EMBL/GenBank/DDBJ whole genome shotgun (WGS) entry which is preliminary data.</text>
</comment>
<reference evidence="2" key="1">
    <citation type="journal article" date="2019" name="Int. J. Syst. Evol. Microbiol.">
        <title>The Global Catalogue of Microorganisms (GCM) 10K type strain sequencing project: providing services to taxonomists for standard genome sequencing and annotation.</title>
        <authorList>
            <consortium name="The Broad Institute Genomics Platform"/>
            <consortium name="The Broad Institute Genome Sequencing Center for Infectious Disease"/>
            <person name="Wu L."/>
            <person name="Ma J."/>
        </authorList>
    </citation>
    <scope>NUCLEOTIDE SEQUENCE [LARGE SCALE GENOMIC DNA]</scope>
    <source>
        <strain evidence="2">JCM 17630</strain>
    </source>
</reference>
<proteinExistence type="predicted"/>
<evidence type="ECO:0000313" key="2">
    <source>
        <dbReference type="Proteomes" id="UP001501496"/>
    </source>
</evidence>
<protein>
    <submittedName>
        <fullName evidence="1">Uncharacterized protein</fullName>
    </submittedName>
</protein>
<accession>A0ABP8CGC0</accession>
<dbReference type="Proteomes" id="UP001501496">
    <property type="component" value="Unassembled WGS sequence"/>
</dbReference>
<evidence type="ECO:0000313" key="1">
    <source>
        <dbReference type="EMBL" id="GAA4238859.1"/>
    </source>
</evidence>
<gene>
    <name evidence="1" type="ORF">GCM10022291_30940</name>
</gene>
<sequence>MRVLFTITTLLLIMSCKQNTNKTANKQNEKMSVIPVKASKIYPDNISGVFKAHGGIDTWNTMKSLVFEFDTPNGIEKTLTALKSRKALVETDNYKIGFDGEKVWLKDDASVYKGNAKFYYNLRTYFYAMPFILGDDGINYENVEPLVVEGETYPGVKISYNNGVGLSSGDEYVLYFDAKTHKMTWLSYTVTYFTKEKSEKFSYIKYSNWQTINGLLLPETLTWYKTVNNKPTTTVSKTIQFNNVSVSKTAPSDAMFKMVDGAKLVE</sequence>
<organism evidence="1 2">
    <name type="scientific">Postechiella marina</name>
    <dbReference type="NCBI Taxonomy" id="943941"/>
    <lineage>
        <taxon>Bacteria</taxon>
        <taxon>Pseudomonadati</taxon>
        <taxon>Bacteroidota</taxon>
        <taxon>Flavobacteriia</taxon>
        <taxon>Flavobacteriales</taxon>
        <taxon>Flavobacteriaceae</taxon>
        <taxon>Postechiella</taxon>
    </lineage>
</organism>
<dbReference type="InterPro" id="IPR045444">
    <property type="entry name" value="DUF6503"/>
</dbReference>